<feature type="compositionally biased region" description="Polar residues" evidence="2">
    <location>
        <begin position="299"/>
        <end position="318"/>
    </location>
</feature>
<protein>
    <submittedName>
        <fullName evidence="3">Uncharacterized protein</fullName>
    </submittedName>
</protein>
<accession>E1EX78</accession>
<dbReference type="VEuPathDB" id="GiardiaDB:GLP15_1599"/>
<evidence type="ECO:0000313" key="3">
    <source>
        <dbReference type="EMBL" id="EFO65191.1"/>
    </source>
</evidence>
<evidence type="ECO:0000256" key="2">
    <source>
        <dbReference type="SAM" id="MobiDB-lite"/>
    </source>
</evidence>
<comment type="caution">
    <text evidence="3">The sequence shown here is derived from an EMBL/GenBank/DDBJ whole genome shotgun (WGS) entry which is preliminary data.</text>
</comment>
<dbReference type="AlphaFoldDB" id="E1EX78"/>
<feature type="region of interest" description="Disordered" evidence="2">
    <location>
        <begin position="482"/>
        <end position="505"/>
    </location>
</feature>
<dbReference type="Proteomes" id="UP000008974">
    <property type="component" value="Unassembled WGS sequence"/>
</dbReference>
<gene>
    <name evidence="3" type="ORF">GLP15_1599</name>
</gene>
<organism evidence="3 4">
    <name type="scientific">Giardia intestinalis (strain P15)</name>
    <name type="common">Giardia lamblia</name>
    <dbReference type="NCBI Taxonomy" id="658858"/>
    <lineage>
        <taxon>Eukaryota</taxon>
        <taxon>Metamonada</taxon>
        <taxon>Diplomonadida</taxon>
        <taxon>Hexamitidae</taxon>
        <taxon>Giardiinae</taxon>
        <taxon>Giardia</taxon>
    </lineage>
</organism>
<feature type="coiled-coil region" evidence="1">
    <location>
        <begin position="188"/>
        <end position="215"/>
    </location>
</feature>
<evidence type="ECO:0000313" key="4">
    <source>
        <dbReference type="Proteomes" id="UP000008974"/>
    </source>
</evidence>
<dbReference type="OMA" id="DFRTVCT"/>
<reference evidence="3 4" key="1">
    <citation type="journal article" date="2010" name="BMC Genomics">
        <title>Genome analysis and comparative genomics of a Giardia intestinalis assemblage E isolate.</title>
        <authorList>
            <person name="Jerlstrom-Hultqvist J."/>
            <person name="Franzen O."/>
            <person name="Ankarklev J."/>
            <person name="Xu F."/>
            <person name="Nohynkova E."/>
            <person name="Andersson J.O."/>
            <person name="Svard S.G."/>
            <person name="Andersson B."/>
        </authorList>
    </citation>
    <scope>NUCLEOTIDE SEQUENCE [LARGE SCALE GENOMIC DNA]</scope>
    <source>
        <strain evidence="3 4">P15</strain>
    </source>
</reference>
<proteinExistence type="predicted"/>
<feature type="region of interest" description="Disordered" evidence="2">
    <location>
        <begin position="350"/>
        <end position="382"/>
    </location>
</feature>
<feature type="compositionally biased region" description="Low complexity" evidence="2">
    <location>
        <begin position="482"/>
        <end position="492"/>
    </location>
</feature>
<sequence length="505" mass="55427">MEFTLLHKTFDGSQTEMKVCLSCVLSSTQDRVDLTLTNSNDMFFLYEVSMGAEDFRTVCTTFSYDFLHISSLPNLLNSDILPTLSSTPSAASVGTDICILETDAQMETAVLQFLTVRPSLRVPFFSVQLRKGSDRSIARNISTVAAQLEARLNTELSTFQLRIGRVESEKAALESKLILAESSTRQLEVRMQEMASNYESQLAELQREKLATLEAKASVETKLADVLTELSAAKTNSAMHISHMNISDEELQKANARLVELETLLQSREQQYSEEIARLRGEIDRLTSLLDNQFRATGSRGLNTEMGPSSTVLTTSIDPGNRSDSHTSLLSGASINSIQHTPFKFAGLKEDKQEDRPQSGMPSVRFSKDDDLTESSLSTNQTTISRARSTNARNILAKYGINSTYSTYGTQSNASIPPKPASINNLPIMHRLKQLELQAQANQYGGVSNKIAVGNSDDLSTNPISDRIAKYTVPSLITSSASSSTYSQASSQDRGIRLPGTQTPL</sequence>
<feature type="coiled-coil region" evidence="1">
    <location>
        <begin position="244"/>
        <end position="289"/>
    </location>
</feature>
<dbReference type="OrthoDB" id="49058at2759"/>
<keyword evidence="1" id="KW-0175">Coiled coil</keyword>
<name>E1EX78_GIAIA</name>
<dbReference type="EMBL" id="ACVC01000038">
    <property type="protein sequence ID" value="EFO65191.1"/>
    <property type="molecule type" value="Genomic_DNA"/>
</dbReference>
<feature type="region of interest" description="Disordered" evidence="2">
    <location>
        <begin position="299"/>
        <end position="333"/>
    </location>
</feature>
<evidence type="ECO:0000256" key="1">
    <source>
        <dbReference type="SAM" id="Coils"/>
    </source>
</evidence>